<dbReference type="Proteomes" id="UP000778523">
    <property type="component" value="Unassembled WGS sequence"/>
</dbReference>
<keyword evidence="2" id="KW-1185">Reference proteome</keyword>
<name>A0ABX2ILJ8_9RHOO</name>
<comment type="caution">
    <text evidence="1">The sequence shown here is derived from an EMBL/GenBank/DDBJ whole genome shotgun (WGS) entry which is preliminary data.</text>
</comment>
<dbReference type="EMBL" id="JABCSC020000002">
    <property type="protein sequence ID" value="NSL54910.1"/>
    <property type="molecule type" value="Genomic_DNA"/>
</dbReference>
<gene>
    <name evidence="1" type="ORF">HJ583_007730</name>
</gene>
<organism evidence="1 2">
    <name type="scientific">Uliginosibacterium aquaticum</name>
    <dbReference type="NCBI Taxonomy" id="2731212"/>
    <lineage>
        <taxon>Bacteria</taxon>
        <taxon>Pseudomonadati</taxon>
        <taxon>Pseudomonadota</taxon>
        <taxon>Betaproteobacteria</taxon>
        <taxon>Rhodocyclales</taxon>
        <taxon>Zoogloeaceae</taxon>
        <taxon>Uliginosibacterium</taxon>
    </lineage>
</organism>
<accession>A0ABX2ILJ8</accession>
<evidence type="ECO:0000313" key="2">
    <source>
        <dbReference type="Proteomes" id="UP000778523"/>
    </source>
</evidence>
<evidence type="ECO:0008006" key="3">
    <source>
        <dbReference type="Google" id="ProtNLM"/>
    </source>
</evidence>
<dbReference type="RefSeq" id="WP_170021406.1">
    <property type="nucleotide sequence ID" value="NZ_JABCSC020000002.1"/>
</dbReference>
<evidence type="ECO:0000313" key="1">
    <source>
        <dbReference type="EMBL" id="NSL54910.1"/>
    </source>
</evidence>
<protein>
    <recommendedName>
        <fullName evidence="3">Single-stranded DNA-binding protein</fullName>
    </recommendedName>
</protein>
<proteinExistence type="predicted"/>
<sequence>MSNVYRLQVFASEIKASQKDASRKYQVLQCGLHAETFVVGEIRVYGDLAKEPIQPGDYFAEFNWGKGFGDNAGQLIPRLVGLNPAPRGAASKPAQAPAA</sequence>
<reference evidence="1 2" key="1">
    <citation type="submission" date="2020-06" db="EMBL/GenBank/DDBJ databases">
        <title>Draft genome of Uliginosibacterium sp. IMCC34675.</title>
        <authorList>
            <person name="Song J."/>
        </authorList>
    </citation>
    <scope>NUCLEOTIDE SEQUENCE [LARGE SCALE GENOMIC DNA]</scope>
    <source>
        <strain evidence="1 2">IMCC34675</strain>
    </source>
</reference>